<gene>
    <name evidence="1" type="ORF">LBRM2904_33.0360</name>
</gene>
<organism evidence="1 2">
    <name type="scientific">Leishmania braziliensis MHOM/BR/75/M2904</name>
    <dbReference type="NCBI Taxonomy" id="420245"/>
    <lineage>
        <taxon>Eukaryota</taxon>
        <taxon>Discoba</taxon>
        <taxon>Euglenozoa</taxon>
        <taxon>Kinetoplastea</taxon>
        <taxon>Metakinetoplastina</taxon>
        <taxon>Trypanosomatida</taxon>
        <taxon>Trypanosomatidae</taxon>
        <taxon>Leishmaniinae</taxon>
        <taxon>Leishmania</taxon>
        <taxon>Leishmania braziliensis species complex</taxon>
    </lineage>
</organism>
<accession>A0A3P3ZFR1</accession>
<proteinExistence type="predicted"/>
<dbReference type="Proteomes" id="UP000319462">
    <property type="component" value="Chromosome 33"/>
</dbReference>
<dbReference type="AlphaFoldDB" id="A0A3P3ZFR1"/>
<dbReference type="KEGG" id="lbz:LBRM_33_0310"/>
<protein>
    <submittedName>
        <fullName evidence="1">Hypothetical_protein</fullName>
    </submittedName>
</protein>
<sequence length="83" mass="9300">MDGVPAETIVPFVILLLTLELDDLDMFMCRVPARAHYLDILQSGAEEEMTVLLAKLRAAVPPERLIVEYRPQNIDYAAAANEE</sequence>
<evidence type="ECO:0000313" key="2">
    <source>
        <dbReference type="Proteomes" id="UP000319462"/>
    </source>
</evidence>
<evidence type="ECO:0000313" key="1">
    <source>
        <dbReference type="EMBL" id="SYZ68967.1"/>
    </source>
</evidence>
<dbReference type="EMBL" id="LS997632">
    <property type="protein sequence ID" value="SYZ68967.1"/>
    <property type="molecule type" value="Genomic_DNA"/>
</dbReference>
<name>A0A3P3ZFR1_LEIBR</name>
<reference evidence="1 2" key="1">
    <citation type="submission" date="2018-09" db="EMBL/GenBank/DDBJ databases">
        <authorList>
            <person name="Peiro R."/>
            <person name="Begona"/>
            <person name="Cbmso G."/>
            <person name="Lopez M."/>
            <person name="Gonzalez S."/>
        </authorList>
    </citation>
    <scope>NUCLEOTIDE SEQUENCE [LARGE SCALE GENOMIC DNA]</scope>
</reference>
<dbReference type="VEuPathDB" id="TriTrypDB:LbrM.33.0310"/>